<comment type="caution">
    <text evidence="3">The sequence shown here is derived from an EMBL/GenBank/DDBJ whole genome shotgun (WGS) entry which is preliminary data.</text>
</comment>
<dbReference type="Proteomes" id="UP000216004">
    <property type="component" value="Unassembled WGS sequence"/>
</dbReference>
<evidence type="ECO:0000256" key="1">
    <source>
        <dbReference type="ARBA" id="ARBA00022553"/>
    </source>
</evidence>
<evidence type="ECO:0000313" key="3">
    <source>
        <dbReference type="EMBL" id="OZG50596.1"/>
    </source>
</evidence>
<dbReference type="AlphaFoldDB" id="A0A261EVC0"/>
<evidence type="ECO:0000313" key="4">
    <source>
        <dbReference type="Proteomes" id="UP000216004"/>
    </source>
</evidence>
<dbReference type="EMBL" id="MWWS01000003">
    <property type="protein sequence ID" value="OZG50596.1"/>
    <property type="molecule type" value="Genomic_DNA"/>
</dbReference>
<name>A0A261EVC0_9BIFI</name>
<dbReference type="SUPFAM" id="SSF49879">
    <property type="entry name" value="SMAD/FHA domain"/>
    <property type="match status" value="1"/>
</dbReference>
<dbReference type="PROSITE" id="PS50006">
    <property type="entry name" value="FHA_DOMAIN"/>
    <property type="match status" value="1"/>
</dbReference>
<feature type="domain" description="FHA" evidence="2">
    <location>
        <begin position="77"/>
        <end position="131"/>
    </location>
</feature>
<accession>A0A261EVC0</accession>
<dbReference type="Gene3D" id="2.60.200.20">
    <property type="match status" value="1"/>
</dbReference>
<proteinExistence type="predicted"/>
<reference evidence="3 4" key="1">
    <citation type="journal article" date="2017" name="BMC Genomics">
        <title>Comparative genomic and phylogenomic analyses of the Bifidobacteriaceae family.</title>
        <authorList>
            <person name="Lugli G.A."/>
            <person name="Milani C."/>
            <person name="Turroni F."/>
            <person name="Duranti S."/>
            <person name="Mancabelli L."/>
            <person name="Mangifesta M."/>
            <person name="Ferrario C."/>
            <person name="Modesto M."/>
            <person name="Mattarelli P."/>
            <person name="Jiri K."/>
            <person name="van Sinderen D."/>
            <person name="Ventura M."/>
        </authorList>
    </citation>
    <scope>NUCLEOTIDE SEQUENCE [LARGE SCALE GENOMIC DNA]</scope>
    <source>
        <strain evidence="3 4">DSM 22924</strain>
    </source>
</reference>
<dbReference type="InterPro" id="IPR008984">
    <property type="entry name" value="SMAD_FHA_dom_sf"/>
</dbReference>
<organism evidence="3 4">
    <name type="scientific">Bombiscardovia coagulans</name>
    <dbReference type="NCBI Taxonomy" id="686666"/>
    <lineage>
        <taxon>Bacteria</taxon>
        <taxon>Bacillati</taxon>
        <taxon>Actinomycetota</taxon>
        <taxon>Actinomycetes</taxon>
        <taxon>Bifidobacteriales</taxon>
        <taxon>Bifidobacteriaceae</taxon>
        <taxon>Bombiscardovia</taxon>
    </lineage>
</organism>
<dbReference type="OrthoDB" id="3254248at2"/>
<dbReference type="Pfam" id="PF00498">
    <property type="entry name" value="FHA"/>
    <property type="match status" value="1"/>
</dbReference>
<keyword evidence="4" id="KW-1185">Reference proteome</keyword>
<protein>
    <submittedName>
        <fullName evidence="3">Phosphopeptide-binding protein</fullName>
    </submittedName>
</protein>
<dbReference type="CDD" id="cd00060">
    <property type="entry name" value="FHA"/>
    <property type="match status" value="1"/>
</dbReference>
<gene>
    <name evidence="3" type="ORF">BOCO_0196</name>
</gene>
<keyword evidence="1" id="KW-0597">Phosphoprotein</keyword>
<dbReference type="InterPro" id="IPR000253">
    <property type="entry name" value="FHA_dom"/>
</dbReference>
<sequence>MKKSKNQDGLVALSQPAKVIPEIPVLPPMEQPSAADGWDLRDRALKPRVGESGGERLVPSYALLFSDGRRVPCAQRCVVGRMPEQPGEAYDTYVVVDDSSQQTSRRHFEFGVTSIGQVWVMDLGSANGTFVRSGDDYMQLPPKQRTVLEENDVIRFGGLSARIERNN</sequence>
<evidence type="ECO:0000259" key="2">
    <source>
        <dbReference type="PROSITE" id="PS50006"/>
    </source>
</evidence>
<dbReference type="RefSeq" id="WP_094722255.1">
    <property type="nucleotide sequence ID" value="NZ_MWWS01000003.1"/>
</dbReference>